<dbReference type="STRING" id="59463.ENSMLUP00000008635"/>
<keyword evidence="4" id="KW-1185">Reference proteome</keyword>
<evidence type="ECO:0000313" key="3">
    <source>
        <dbReference type="Ensembl" id="ENSMLUP00000008635.2"/>
    </source>
</evidence>
<protein>
    <recommendedName>
        <fullName evidence="2">KRAB domain-containing protein</fullName>
    </recommendedName>
</protein>
<dbReference type="InterPro" id="IPR050169">
    <property type="entry name" value="Krueppel_C2H2_ZnF"/>
</dbReference>
<dbReference type="eggNOG" id="KOG1721">
    <property type="taxonomic scope" value="Eukaryota"/>
</dbReference>
<sequence>LSAQLPLLLWEDTVSNMDFEDVAIVFSEEEWGLLDEAQRLLYCDVMLEVFALVSSAGCWHNTDDEETCFEQSVSVQGESQVRSCKTEPATQRTHQCKRCFSVLKDILHLTESQAAYLEQKAFFSDTRVRDSCFSANLHQQQREASGEKPWKEAVDRASFVTRCSFYLSGLPSSRRKVGEDLRAISELPQPQAPLKTEEPHGGSETSLKIPGGKGHNQWGQCENAASH</sequence>
<dbReference type="InterPro" id="IPR036051">
    <property type="entry name" value="KRAB_dom_sf"/>
</dbReference>
<evidence type="ECO:0000256" key="1">
    <source>
        <dbReference type="SAM" id="MobiDB-lite"/>
    </source>
</evidence>
<dbReference type="OMA" id="ENPECGR"/>
<dbReference type="Gene3D" id="6.10.140.140">
    <property type="match status" value="1"/>
</dbReference>
<dbReference type="Ensembl" id="ENSMLUT00000009475.2">
    <property type="protein sequence ID" value="ENSMLUP00000008635.2"/>
    <property type="gene ID" value="ENSMLUG00000024435.1"/>
</dbReference>
<dbReference type="Proteomes" id="UP000001074">
    <property type="component" value="Unassembled WGS sequence"/>
</dbReference>
<dbReference type="Pfam" id="PF01352">
    <property type="entry name" value="KRAB"/>
    <property type="match status" value="1"/>
</dbReference>
<reference evidence="3" key="3">
    <citation type="submission" date="2025-09" db="UniProtKB">
        <authorList>
            <consortium name="Ensembl"/>
        </authorList>
    </citation>
    <scope>IDENTIFICATION</scope>
</reference>
<dbReference type="GO" id="GO:0006355">
    <property type="term" value="P:regulation of DNA-templated transcription"/>
    <property type="evidence" value="ECO:0007669"/>
    <property type="project" value="InterPro"/>
</dbReference>
<dbReference type="PANTHER" id="PTHR23232:SF133">
    <property type="entry name" value="RIKEN CDNA 1700020N01 GENE"/>
    <property type="match status" value="1"/>
</dbReference>
<evidence type="ECO:0000313" key="4">
    <source>
        <dbReference type="Proteomes" id="UP000001074"/>
    </source>
</evidence>
<feature type="compositionally biased region" description="Polar residues" evidence="1">
    <location>
        <begin position="217"/>
        <end position="227"/>
    </location>
</feature>
<dbReference type="EMBL" id="AAPE02059651">
    <property type="status" value="NOT_ANNOTATED_CDS"/>
    <property type="molecule type" value="Genomic_DNA"/>
</dbReference>
<dbReference type="PANTHER" id="PTHR23232">
    <property type="entry name" value="KRAB DOMAIN C2H2 ZINC FINGER"/>
    <property type="match status" value="1"/>
</dbReference>
<dbReference type="PROSITE" id="PS50805">
    <property type="entry name" value="KRAB"/>
    <property type="match status" value="1"/>
</dbReference>
<organism evidence="3 4">
    <name type="scientific">Myotis lucifugus</name>
    <name type="common">Little brown bat</name>
    <dbReference type="NCBI Taxonomy" id="59463"/>
    <lineage>
        <taxon>Eukaryota</taxon>
        <taxon>Metazoa</taxon>
        <taxon>Chordata</taxon>
        <taxon>Craniata</taxon>
        <taxon>Vertebrata</taxon>
        <taxon>Euteleostomi</taxon>
        <taxon>Mammalia</taxon>
        <taxon>Eutheria</taxon>
        <taxon>Laurasiatheria</taxon>
        <taxon>Chiroptera</taxon>
        <taxon>Yangochiroptera</taxon>
        <taxon>Vespertilionidae</taxon>
        <taxon>Myotis</taxon>
    </lineage>
</organism>
<feature type="domain" description="KRAB" evidence="2">
    <location>
        <begin position="17"/>
        <end position="88"/>
    </location>
</feature>
<dbReference type="GeneTree" id="ENSGT00940000154693"/>
<dbReference type="InterPro" id="IPR001909">
    <property type="entry name" value="KRAB"/>
</dbReference>
<dbReference type="HOGENOM" id="CLU_002678_55_0_1"/>
<dbReference type="SMART" id="SM00349">
    <property type="entry name" value="KRAB"/>
    <property type="match status" value="1"/>
</dbReference>
<name>L7N1I5_MYOLU</name>
<dbReference type="InParanoid" id="L7N1I5"/>
<feature type="region of interest" description="Disordered" evidence="1">
    <location>
        <begin position="185"/>
        <end position="227"/>
    </location>
</feature>
<proteinExistence type="predicted"/>
<dbReference type="CDD" id="cd07765">
    <property type="entry name" value="KRAB_A-box"/>
    <property type="match status" value="1"/>
</dbReference>
<evidence type="ECO:0000259" key="2">
    <source>
        <dbReference type="PROSITE" id="PS50805"/>
    </source>
</evidence>
<reference evidence="3" key="2">
    <citation type="submission" date="2025-08" db="UniProtKB">
        <authorList>
            <consortium name="Ensembl"/>
        </authorList>
    </citation>
    <scope>IDENTIFICATION</scope>
</reference>
<reference evidence="3 4" key="1">
    <citation type="journal article" date="2011" name="Nature">
        <title>A high-resolution map of human evolutionary constraint using 29 mammals.</title>
        <authorList>
            <person name="Lindblad-Toh K."/>
            <person name="Garber M."/>
            <person name="Zuk O."/>
            <person name="Lin M.F."/>
            <person name="Parker B.J."/>
            <person name="Washietl S."/>
            <person name="Kheradpour P."/>
            <person name="Ernst J."/>
            <person name="Jordan G."/>
            <person name="Mauceli E."/>
            <person name="Ward L.D."/>
            <person name="Lowe C.B."/>
            <person name="Holloway A.K."/>
            <person name="Clamp M."/>
            <person name="Gnerre S."/>
            <person name="Alfoldi J."/>
            <person name="Beal K."/>
            <person name="Chang J."/>
            <person name="Clawson H."/>
            <person name="Cuff J."/>
            <person name="Di Palma F."/>
            <person name="Fitzgerald S."/>
            <person name="Flicek P."/>
            <person name="Guttman M."/>
            <person name="Hubisz M.J."/>
            <person name="Jaffe D.B."/>
            <person name="Jungreis I."/>
            <person name="Kent W.J."/>
            <person name="Kostka D."/>
            <person name="Lara M."/>
            <person name="Martins A.L."/>
            <person name="Massingham T."/>
            <person name="Moltke I."/>
            <person name="Raney B.J."/>
            <person name="Rasmussen M.D."/>
            <person name="Robinson J."/>
            <person name="Stark A."/>
            <person name="Vilella A.J."/>
            <person name="Wen J."/>
            <person name="Xie X."/>
            <person name="Zody M.C."/>
            <person name="Baldwin J."/>
            <person name="Bloom T."/>
            <person name="Chin C.W."/>
            <person name="Heiman D."/>
            <person name="Nicol R."/>
            <person name="Nusbaum C."/>
            <person name="Young S."/>
            <person name="Wilkinson J."/>
            <person name="Worley K.C."/>
            <person name="Kovar C.L."/>
            <person name="Muzny D.M."/>
            <person name="Gibbs R.A."/>
            <person name="Cree A."/>
            <person name="Dihn H.H."/>
            <person name="Fowler G."/>
            <person name="Jhangiani S."/>
            <person name="Joshi V."/>
            <person name="Lee S."/>
            <person name="Lewis L.R."/>
            <person name="Nazareth L.V."/>
            <person name="Okwuonu G."/>
            <person name="Santibanez J."/>
            <person name="Warren W.C."/>
            <person name="Mardis E.R."/>
            <person name="Weinstock G.M."/>
            <person name="Wilson R.K."/>
            <person name="Delehaunty K."/>
            <person name="Dooling D."/>
            <person name="Fronik C."/>
            <person name="Fulton L."/>
            <person name="Fulton B."/>
            <person name="Graves T."/>
            <person name="Minx P."/>
            <person name="Sodergren E."/>
            <person name="Birney E."/>
            <person name="Margulies E.H."/>
            <person name="Herrero J."/>
            <person name="Green E.D."/>
            <person name="Haussler D."/>
            <person name="Siepel A."/>
            <person name="Goldman N."/>
            <person name="Pollard K.S."/>
            <person name="Pedersen J.S."/>
            <person name="Lander E.S."/>
            <person name="Kellis M."/>
        </authorList>
    </citation>
    <scope>NUCLEOTIDE SEQUENCE [LARGE SCALE GENOMIC DNA]</scope>
</reference>
<dbReference type="AlphaFoldDB" id="L7N1I5"/>
<accession>L7N1I5</accession>
<dbReference type="SUPFAM" id="SSF109640">
    <property type="entry name" value="KRAB domain (Kruppel-associated box)"/>
    <property type="match status" value="1"/>
</dbReference>